<name>A0ABT6STS4_9ACTN</name>
<dbReference type="Proteomes" id="UP001237105">
    <property type="component" value="Unassembled WGS sequence"/>
</dbReference>
<proteinExistence type="predicted"/>
<dbReference type="EMBL" id="JASCIS010000008">
    <property type="protein sequence ID" value="MDI3419017.1"/>
    <property type="molecule type" value="Genomic_DNA"/>
</dbReference>
<dbReference type="RefSeq" id="WP_282534915.1">
    <property type="nucleotide sequence ID" value="NZ_JASCIS010000008.1"/>
</dbReference>
<reference evidence="1 2" key="1">
    <citation type="submission" date="2023-05" db="EMBL/GenBank/DDBJ databases">
        <title>Draft genome sequence of Streptomyces sp. B-S-A12 isolated from a cave soil in Thailand.</title>
        <authorList>
            <person name="Chamroensaksri N."/>
            <person name="Muangham S."/>
        </authorList>
    </citation>
    <scope>NUCLEOTIDE SEQUENCE [LARGE SCALE GENOMIC DNA]</scope>
    <source>
        <strain evidence="1 2">B-S-A12</strain>
    </source>
</reference>
<evidence type="ECO:0000313" key="1">
    <source>
        <dbReference type="EMBL" id="MDI3419017.1"/>
    </source>
</evidence>
<keyword evidence="2" id="KW-1185">Reference proteome</keyword>
<comment type="caution">
    <text evidence="1">The sequence shown here is derived from an EMBL/GenBank/DDBJ whole genome shotgun (WGS) entry which is preliminary data.</text>
</comment>
<accession>A0ABT6STS4</accession>
<organism evidence="1 2">
    <name type="scientific">Streptomyces luteolus</name>
    <dbReference type="NCBI Taxonomy" id="3043615"/>
    <lineage>
        <taxon>Bacteria</taxon>
        <taxon>Bacillati</taxon>
        <taxon>Actinomycetota</taxon>
        <taxon>Actinomycetes</taxon>
        <taxon>Kitasatosporales</taxon>
        <taxon>Streptomycetaceae</taxon>
        <taxon>Streptomyces</taxon>
    </lineage>
</organism>
<gene>
    <name evidence="1" type="ORF">QIT00_10625</name>
</gene>
<evidence type="ECO:0008006" key="3">
    <source>
        <dbReference type="Google" id="ProtNLM"/>
    </source>
</evidence>
<evidence type="ECO:0000313" key="2">
    <source>
        <dbReference type="Proteomes" id="UP001237105"/>
    </source>
</evidence>
<protein>
    <recommendedName>
        <fullName evidence="3">Secreted protein</fullName>
    </recommendedName>
</protein>
<sequence>MRIRRATRLPVAMAVSLAAVAVAPVLLVAGDPLRHLYLRHVVYRPGAPPVSDKRGGWVSVHWFVLTNPVVRALCRPSAEFRARAGRRRQGGR</sequence>